<dbReference type="OMA" id="QEEWHCK"/>
<proteinExistence type="predicted"/>
<dbReference type="Pfam" id="PF00069">
    <property type="entry name" value="Pkinase"/>
    <property type="match status" value="1"/>
</dbReference>
<keyword evidence="3" id="KW-0547">Nucleotide-binding</keyword>
<dbReference type="PROSITE" id="PS50011">
    <property type="entry name" value="PROTEIN_KINASE_DOM"/>
    <property type="match status" value="1"/>
</dbReference>
<evidence type="ECO:0000256" key="4">
    <source>
        <dbReference type="ARBA" id="ARBA00022777"/>
    </source>
</evidence>
<dbReference type="PANTHER" id="PTHR22974:SF21">
    <property type="entry name" value="DUAL SPECIFICITY PROTEIN KINASE TTK"/>
    <property type="match status" value="1"/>
</dbReference>
<feature type="domain" description="Protein kinase" evidence="6">
    <location>
        <begin position="1"/>
        <end position="193"/>
    </location>
</feature>
<name>A0A915KSV7_ROMCU</name>
<dbReference type="GO" id="GO:0034501">
    <property type="term" value="P:protein localization to kinetochore"/>
    <property type="evidence" value="ECO:0007669"/>
    <property type="project" value="TreeGrafter"/>
</dbReference>
<dbReference type="GO" id="GO:0000776">
    <property type="term" value="C:kinetochore"/>
    <property type="evidence" value="ECO:0007669"/>
    <property type="project" value="TreeGrafter"/>
</dbReference>
<dbReference type="PANTHER" id="PTHR22974">
    <property type="entry name" value="MIXED LINEAGE PROTEIN KINASE"/>
    <property type="match status" value="1"/>
</dbReference>
<evidence type="ECO:0000256" key="1">
    <source>
        <dbReference type="ARBA" id="ARBA00022527"/>
    </source>
</evidence>
<dbReference type="PROSITE" id="PS00108">
    <property type="entry name" value="PROTEIN_KINASE_ST"/>
    <property type="match status" value="1"/>
</dbReference>
<dbReference type="WBParaSite" id="nRc.2.0.1.t41200-RA">
    <property type="protein sequence ID" value="nRc.2.0.1.t41200-RA"/>
    <property type="gene ID" value="nRc.2.0.1.g41200"/>
</dbReference>
<evidence type="ECO:0000259" key="6">
    <source>
        <dbReference type="PROSITE" id="PS50011"/>
    </source>
</evidence>
<dbReference type="GO" id="GO:0007059">
    <property type="term" value="P:chromosome segregation"/>
    <property type="evidence" value="ECO:0007669"/>
    <property type="project" value="TreeGrafter"/>
</dbReference>
<evidence type="ECO:0000256" key="5">
    <source>
        <dbReference type="ARBA" id="ARBA00022840"/>
    </source>
</evidence>
<keyword evidence="7" id="KW-1185">Reference proteome</keyword>
<dbReference type="SUPFAM" id="SSF56112">
    <property type="entry name" value="Protein kinase-like (PK-like)"/>
    <property type="match status" value="1"/>
</dbReference>
<protein>
    <submittedName>
        <fullName evidence="8">Protein kinase domain-containing protein</fullName>
    </submittedName>
</protein>
<dbReference type="InterPro" id="IPR008271">
    <property type="entry name" value="Ser/Thr_kinase_AS"/>
</dbReference>
<reference evidence="8" key="1">
    <citation type="submission" date="2022-11" db="UniProtKB">
        <authorList>
            <consortium name="WormBaseParasite"/>
        </authorList>
    </citation>
    <scope>IDENTIFICATION</scope>
</reference>
<dbReference type="Proteomes" id="UP000887565">
    <property type="component" value="Unplaced"/>
</dbReference>
<evidence type="ECO:0000313" key="7">
    <source>
        <dbReference type="Proteomes" id="UP000887565"/>
    </source>
</evidence>
<dbReference type="InterPro" id="IPR011009">
    <property type="entry name" value="Kinase-like_dom_sf"/>
</dbReference>
<dbReference type="GO" id="GO:0005524">
    <property type="term" value="F:ATP binding"/>
    <property type="evidence" value="ECO:0007669"/>
    <property type="project" value="UniProtKB-KW"/>
</dbReference>
<dbReference type="GO" id="GO:0004712">
    <property type="term" value="F:protein serine/threonine/tyrosine kinase activity"/>
    <property type="evidence" value="ECO:0007669"/>
    <property type="project" value="TreeGrafter"/>
</dbReference>
<dbReference type="GO" id="GO:0033316">
    <property type="term" value="P:meiotic spindle assembly checkpoint signaling"/>
    <property type="evidence" value="ECO:0007669"/>
    <property type="project" value="TreeGrafter"/>
</dbReference>
<evidence type="ECO:0000256" key="3">
    <source>
        <dbReference type="ARBA" id="ARBA00022741"/>
    </source>
</evidence>
<keyword evidence="1" id="KW-0723">Serine/threonine-protein kinase</keyword>
<organism evidence="7 8">
    <name type="scientific">Romanomermis culicivorax</name>
    <name type="common">Nematode worm</name>
    <dbReference type="NCBI Taxonomy" id="13658"/>
    <lineage>
        <taxon>Eukaryota</taxon>
        <taxon>Metazoa</taxon>
        <taxon>Ecdysozoa</taxon>
        <taxon>Nematoda</taxon>
        <taxon>Enoplea</taxon>
        <taxon>Dorylaimia</taxon>
        <taxon>Mermithida</taxon>
        <taxon>Mermithoidea</taxon>
        <taxon>Mermithidae</taxon>
        <taxon>Romanomermis</taxon>
    </lineage>
</organism>
<evidence type="ECO:0000313" key="8">
    <source>
        <dbReference type="WBParaSite" id="nRc.2.0.1.t41200-RA"/>
    </source>
</evidence>
<evidence type="ECO:0000256" key="2">
    <source>
        <dbReference type="ARBA" id="ARBA00022679"/>
    </source>
</evidence>
<dbReference type="Gene3D" id="1.10.510.10">
    <property type="entry name" value="Transferase(Phosphotransferase) domain 1"/>
    <property type="match status" value="1"/>
</dbReference>
<dbReference type="GO" id="GO:0005634">
    <property type="term" value="C:nucleus"/>
    <property type="evidence" value="ECO:0007669"/>
    <property type="project" value="TreeGrafter"/>
</dbReference>
<dbReference type="AlphaFoldDB" id="A0A915KSV7"/>
<keyword evidence="5" id="KW-0067">ATP-binding</keyword>
<dbReference type="InterPro" id="IPR000719">
    <property type="entry name" value="Prot_kinase_dom"/>
</dbReference>
<sequence length="245" mass="28044">MLYVVMEKGDTDLATFFKKRGQNRLDYLTLAFYWSEMLKAVQVVHQKGIVHSDLKPRNFLIVGGQVKLIDFGIANAVPSNKTSVTKECQMGTPNYMSPEALSSFEDVDRCKFRVGVKSDVWSLGCILYYMVYGKTPFEHVPNNCKMFAITNCKYQIEFEPIEDLNLLNVMQRCLERDPRKRASVEELLNHTYLKKYSHGSMVNARSLSDEKIKDLALLASKNTPKTNAKLLKYDMEEAEQSPFIG</sequence>
<keyword evidence="2" id="KW-0808">Transferase</keyword>
<dbReference type="GO" id="GO:0007094">
    <property type="term" value="P:mitotic spindle assembly checkpoint signaling"/>
    <property type="evidence" value="ECO:0007669"/>
    <property type="project" value="TreeGrafter"/>
</dbReference>
<keyword evidence="4" id="KW-0418">Kinase</keyword>
<dbReference type="SMART" id="SM00220">
    <property type="entry name" value="S_TKc"/>
    <property type="match status" value="1"/>
</dbReference>
<accession>A0A915KSV7</accession>
<dbReference type="GO" id="GO:0004674">
    <property type="term" value="F:protein serine/threonine kinase activity"/>
    <property type="evidence" value="ECO:0007669"/>
    <property type="project" value="UniProtKB-KW"/>
</dbReference>